<reference evidence="3" key="1">
    <citation type="submission" date="2024-04" db="EMBL/GenBank/DDBJ databases">
        <title>Salinicola lusitanus LLJ914,a marine bacterium isolated from the Okinawa Trough.</title>
        <authorList>
            <person name="Li J."/>
        </authorList>
    </citation>
    <scope>NUCLEOTIDE SEQUENCE [LARGE SCALE GENOMIC DNA]</scope>
</reference>
<comment type="caution">
    <text evidence="2">The sequence shown here is derived from an EMBL/GenBank/DDBJ whole genome shotgun (WGS) entry which is preliminary data.</text>
</comment>
<feature type="compositionally biased region" description="Low complexity" evidence="1">
    <location>
        <begin position="28"/>
        <end position="48"/>
    </location>
</feature>
<sequence>MPQSCRISPNEHLSRISAGTQSHTQAGSPARISEARISSRISVASTARNQKRGSQPAQFIPAHSPHLPAASSVRIQPHLQRISSRNSNLRIISRHTQPLPTLPHTQPDSSQVPDLLQPQHLFLLSRISARISAWIYQPANPLLSRPSDHLSRIISQHPVRIISRILRRISARIFSPIQTGSHAGSTEHSIFLTSSLRIPSMPLSLSSTSSSRRTLSPDSSTLHLTASAGSQPHLQPQNLQADQPSALPPSLSNLKPASISRISRISYSPLIYPAISACFSSARTISAALQSPAINQLASLARISSRISAAISAEIISA</sequence>
<evidence type="ECO:0000313" key="2">
    <source>
        <dbReference type="EMBL" id="KAK7879071.1"/>
    </source>
</evidence>
<feature type="region of interest" description="Disordered" evidence="1">
    <location>
        <begin position="203"/>
        <end position="247"/>
    </location>
</feature>
<feature type="compositionally biased region" description="Polar residues" evidence="1">
    <location>
        <begin position="223"/>
        <end position="243"/>
    </location>
</feature>
<dbReference type="AlphaFoldDB" id="A0AAW0MQT1"/>
<protein>
    <submittedName>
        <fullName evidence="2">Uncharacterized protein</fullName>
    </submittedName>
</protein>
<dbReference type="EMBL" id="JBBPFD010000381">
    <property type="protein sequence ID" value="KAK7879071.1"/>
    <property type="molecule type" value="Genomic_DNA"/>
</dbReference>
<evidence type="ECO:0000313" key="3">
    <source>
        <dbReference type="Proteomes" id="UP001460270"/>
    </source>
</evidence>
<feature type="region of interest" description="Disordered" evidence="1">
    <location>
        <begin position="1"/>
        <end position="64"/>
    </location>
</feature>
<keyword evidence="3" id="KW-1185">Reference proteome</keyword>
<proteinExistence type="predicted"/>
<feature type="compositionally biased region" description="Low complexity" evidence="1">
    <location>
        <begin position="203"/>
        <end position="222"/>
    </location>
</feature>
<evidence type="ECO:0000256" key="1">
    <source>
        <dbReference type="SAM" id="MobiDB-lite"/>
    </source>
</evidence>
<organism evidence="2 3">
    <name type="scientific">Mugilogobius chulae</name>
    <name type="common">yellowstripe goby</name>
    <dbReference type="NCBI Taxonomy" id="88201"/>
    <lineage>
        <taxon>Eukaryota</taxon>
        <taxon>Metazoa</taxon>
        <taxon>Chordata</taxon>
        <taxon>Craniata</taxon>
        <taxon>Vertebrata</taxon>
        <taxon>Euteleostomi</taxon>
        <taxon>Actinopterygii</taxon>
        <taxon>Neopterygii</taxon>
        <taxon>Teleostei</taxon>
        <taxon>Neoteleostei</taxon>
        <taxon>Acanthomorphata</taxon>
        <taxon>Gobiaria</taxon>
        <taxon>Gobiiformes</taxon>
        <taxon>Gobioidei</taxon>
        <taxon>Gobiidae</taxon>
        <taxon>Gobionellinae</taxon>
        <taxon>Mugilogobius</taxon>
    </lineage>
</organism>
<feature type="compositionally biased region" description="Polar residues" evidence="1">
    <location>
        <begin position="17"/>
        <end position="27"/>
    </location>
</feature>
<accession>A0AAW0MQT1</accession>
<dbReference type="Proteomes" id="UP001460270">
    <property type="component" value="Unassembled WGS sequence"/>
</dbReference>
<gene>
    <name evidence="2" type="ORF">WMY93_034148</name>
</gene>
<name>A0AAW0MQT1_9GOBI</name>